<evidence type="ECO:0000256" key="1">
    <source>
        <dbReference type="SAM" id="MobiDB-lite"/>
    </source>
</evidence>
<feature type="region of interest" description="Disordered" evidence="1">
    <location>
        <begin position="244"/>
        <end position="455"/>
    </location>
</feature>
<feature type="compositionally biased region" description="Low complexity" evidence="1">
    <location>
        <begin position="284"/>
        <end position="293"/>
    </location>
</feature>
<dbReference type="EMBL" id="VIIS01001070">
    <property type="protein sequence ID" value="KAF0302349.1"/>
    <property type="molecule type" value="Genomic_DNA"/>
</dbReference>
<feature type="compositionally biased region" description="Polar residues" evidence="1">
    <location>
        <begin position="341"/>
        <end position="355"/>
    </location>
</feature>
<accession>A0A6A4WAY0</accession>
<protein>
    <recommendedName>
        <fullName evidence="4">Nucleic-acid-binding protein from transposon X-element</fullName>
    </recommendedName>
</protein>
<organism evidence="2 3">
    <name type="scientific">Amphibalanus amphitrite</name>
    <name type="common">Striped barnacle</name>
    <name type="synonym">Balanus amphitrite</name>
    <dbReference type="NCBI Taxonomy" id="1232801"/>
    <lineage>
        <taxon>Eukaryota</taxon>
        <taxon>Metazoa</taxon>
        <taxon>Ecdysozoa</taxon>
        <taxon>Arthropoda</taxon>
        <taxon>Crustacea</taxon>
        <taxon>Multicrustacea</taxon>
        <taxon>Cirripedia</taxon>
        <taxon>Thoracica</taxon>
        <taxon>Thoracicalcarea</taxon>
        <taxon>Balanomorpha</taxon>
        <taxon>Balanoidea</taxon>
        <taxon>Balanidae</taxon>
        <taxon>Amphibalaninae</taxon>
        <taxon>Amphibalanus</taxon>
    </lineage>
</organism>
<dbReference type="AlphaFoldDB" id="A0A6A4WAY0"/>
<evidence type="ECO:0000313" key="3">
    <source>
        <dbReference type="Proteomes" id="UP000440578"/>
    </source>
</evidence>
<comment type="caution">
    <text evidence="2">The sequence shown here is derived from an EMBL/GenBank/DDBJ whole genome shotgun (WGS) entry which is preliminary data.</text>
</comment>
<feature type="compositionally biased region" description="Low complexity" evidence="1">
    <location>
        <begin position="303"/>
        <end position="319"/>
    </location>
</feature>
<feature type="compositionally biased region" description="Basic and acidic residues" evidence="1">
    <location>
        <begin position="244"/>
        <end position="254"/>
    </location>
</feature>
<keyword evidence="3" id="KW-1185">Reference proteome</keyword>
<proteinExistence type="predicted"/>
<dbReference type="OrthoDB" id="6931295at2759"/>
<sequence>MTPTTHDTEAAASLPPTATTPEGPAFILIKKTRGGNFLHTNPFSLRRAIDSICGTVKSVKALRTGPLLVETFHRNQTDALLASTSLKETPVSAILADRLNAVEGSVRSEALTELSNAELLEELKDQGVCRVQRLRSRDVKTLGPNPTVRLSFTGRVLPLAITCGYLRVPVDPWVPAPRPCPHCWEFGHTKRACRRRNARCGRCSAEYATDGCERDPTCAGCGGPHPAWDRHCPIQRDAREWHRDQVRAQREEHRARGRHPSAPLWAPALDDREWPALPTRDTQPRSAAAATSAPKPPPPPRPTAAAAAPAAAAAAAAAPMPAPGPRPLMDPWGGVEPSRAETMSTPTQATPTQSGDPADDDEPTPRDPHQSRHSTGSPSPNNPRATTPVSEADTIPLELTDSDSEHERTIVSAPSPLRSPSTPPLQRGLSEPITGEDYDRLRERPVTRSVTKNTS</sequence>
<reference evidence="2 3" key="1">
    <citation type="submission" date="2019-07" db="EMBL/GenBank/DDBJ databases">
        <title>Draft genome assembly of a fouling barnacle, Amphibalanus amphitrite (Darwin, 1854): The first reference genome for Thecostraca.</title>
        <authorList>
            <person name="Kim W."/>
        </authorList>
    </citation>
    <scope>NUCLEOTIDE SEQUENCE [LARGE SCALE GENOMIC DNA]</scope>
    <source>
        <strain evidence="2">SNU_AA5</strain>
        <tissue evidence="2">Soma without cirri and trophi</tissue>
    </source>
</reference>
<evidence type="ECO:0008006" key="4">
    <source>
        <dbReference type="Google" id="ProtNLM"/>
    </source>
</evidence>
<name>A0A6A4WAY0_AMPAM</name>
<dbReference type="Proteomes" id="UP000440578">
    <property type="component" value="Unassembled WGS sequence"/>
</dbReference>
<feature type="compositionally biased region" description="Polar residues" evidence="1">
    <location>
        <begin position="373"/>
        <end position="389"/>
    </location>
</feature>
<evidence type="ECO:0000313" key="2">
    <source>
        <dbReference type="EMBL" id="KAF0302349.1"/>
    </source>
</evidence>
<gene>
    <name evidence="2" type="ORF">FJT64_025551</name>
</gene>
<feature type="compositionally biased region" description="Basic and acidic residues" evidence="1">
    <location>
        <begin position="437"/>
        <end position="446"/>
    </location>
</feature>